<dbReference type="PANTHER" id="PTHR35586">
    <property type="entry name" value="SLL1691 PROTEIN"/>
    <property type="match status" value="1"/>
</dbReference>
<dbReference type="PANTHER" id="PTHR35586:SF1">
    <property type="entry name" value="SLL1691 PROTEIN"/>
    <property type="match status" value="1"/>
</dbReference>
<feature type="domain" description="Transposase (putative) YhgA-like" evidence="1">
    <location>
        <begin position="1"/>
        <end position="123"/>
    </location>
</feature>
<dbReference type="AlphaFoldDB" id="A0A450X2Z3"/>
<dbReference type="InterPro" id="IPR025587">
    <property type="entry name" value="DUF4351"/>
</dbReference>
<evidence type="ECO:0000259" key="2">
    <source>
        <dbReference type="Pfam" id="PF14261"/>
    </source>
</evidence>
<organism evidence="3">
    <name type="scientific">Candidatus Kentrum sp. LPFa</name>
    <dbReference type="NCBI Taxonomy" id="2126335"/>
    <lineage>
        <taxon>Bacteria</taxon>
        <taxon>Pseudomonadati</taxon>
        <taxon>Pseudomonadota</taxon>
        <taxon>Gammaproteobacteria</taxon>
        <taxon>Candidatus Kentrum</taxon>
    </lineage>
</organism>
<dbReference type="InterPro" id="IPR006842">
    <property type="entry name" value="Transposase_31"/>
</dbReference>
<evidence type="ECO:0000313" key="3">
    <source>
        <dbReference type="EMBL" id="VFK23665.1"/>
    </source>
</evidence>
<feature type="domain" description="DUF4351" evidence="2">
    <location>
        <begin position="187"/>
        <end position="240"/>
    </location>
</feature>
<name>A0A450X2Z3_9GAMM</name>
<evidence type="ECO:0000259" key="1">
    <source>
        <dbReference type="Pfam" id="PF04754"/>
    </source>
</evidence>
<proteinExistence type="predicted"/>
<reference evidence="3" key="1">
    <citation type="submission" date="2019-02" db="EMBL/GenBank/DDBJ databases">
        <authorList>
            <person name="Gruber-Vodicka R. H."/>
            <person name="Seah K. B. B."/>
        </authorList>
    </citation>
    <scope>NUCLEOTIDE SEQUENCE</scope>
    <source>
        <strain evidence="3">BECK_S313</strain>
    </source>
</reference>
<sequence length="244" mass="28920">MEHKSSPYDQIGLQLLRYMAEILKDWEKSNPNWKRLPAIIPFVVYHGAEEWKIPTEFRRFIDAEEAWEPYLLNFRFPVVDLGEIPDGRLSADPRLHVRLLAMKYATRENQQLAIRELLTQALRAVPEDLRSIVAYLIQTYVYDEQTLRRMIRSVKPEEEEKMMSQFAQDIINGKPKWVEMVRQKSLQEGRLEGEAELLLRQLSRRFQPLPDEIPDRVREADPNTIESWADRILDAKSLDEVFRE</sequence>
<dbReference type="Pfam" id="PF04754">
    <property type="entry name" value="Transposase_31"/>
    <property type="match status" value="1"/>
</dbReference>
<protein>
    <recommendedName>
        <fullName evidence="4">Transposase, YhgA-like</fullName>
    </recommendedName>
</protein>
<dbReference type="EMBL" id="CAADFK010000371">
    <property type="protein sequence ID" value="VFK23665.1"/>
    <property type="molecule type" value="Genomic_DNA"/>
</dbReference>
<gene>
    <name evidence="3" type="ORF">BECKLPF1236B_GA0070989_13711</name>
</gene>
<accession>A0A450X2Z3</accession>
<dbReference type="Pfam" id="PF14261">
    <property type="entry name" value="DUF4351"/>
    <property type="match status" value="1"/>
</dbReference>
<evidence type="ECO:0008006" key="4">
    <source>
        <dbReference type="Google" id="ProtNLM"/>
    </source>
</evidence>